<keyword evidence="4 7" id="KW-0732">Signal</keyword>
<feature type="chain" id="PRO_5009758757" evidence="7">
    <location>
        <begin position="22"/>
        <end position="499"/>
    </location>
</feature>
<dbReference type="AlphaFoldDB" id="A0A0C2N937"/>
<dbReference type="InterPro" id="IPR050738">
    <property type="entry name" value="Sulfatase"/>
</dbReference>
<dbReference type="GO" id="GO:0046872">
    <property type="term" value="F:metal ion binding"/>
    <property type="evidence" value="ECO:0007669"/>
    <property type="project" value="UniProtKB-KW"/>
</dbReference>
<comment type="caution">
    <text evidence="9">The sequence shown here is derived from an EMBL/GenBank/DDBJ whole genome shotgun (WGS) entry which is preliminary data.</text>
</comment>
<evidence type="ECO:0000256" key="6">
    <source>
        <dbReference type="ARBA" id="ARBA00022837"/>
    </source>
</evidence>
<dbReference type="InterPro" id="IPR017850">
    <property type="entry name" value="Alkaline_phosphatase_core_sf"/>
</dbReference>
<keyword evidence="5" id="KW-0378">Hydrolase</keyword>
<evidence type="ECO:0000313" key="10">
    <source>
        <dbReference type="Proteomes" id="UP000031672"/>
    </source>
</evidence>
<keyword evidence="6" id="KW-0106">Calcium</keyword>
<reference evidence="9 10" key="1">
    <citation type="submission" date="2014-11" db="EMBL/GenBank/DDBJ databases">
        <title>Draft Genome Sequence of Vibrio piscirenalis strains CECT 8603T and CECT 8604, two marine Gammaproteobacterium isolated from cultured gilthead sea bream (Sparus aurata).</title>
        <authorList>
            <person name="Arahal D.R."/>
            <person name="Rodrigo-Torres L."/>
            <person name="Lucena T."/>
            <person name="Pujalte M.J."/>
        </authorList>
    </citation>
    <scope>NUCLEOTIDE SEQUENCE [LARGE SCALE GENOMIC DNA]</scope>
    <source>
        <strain evidence="9 10">DCR 1-4-2</strain>
    </source>
</reference>
<dbReference type="Gene3D" id="3.40.720.10">
    <property type="entry name" value="Alkaline Phosphatase, subunit A"/>
    <property type="match status" value="1"/>
</dbReference>
<dbReference type="InterPro" id="IPR000917">
    <property type="entry name" value="Sulfatase_N"/>
</dbReference>
<dbReference type="Proteomes" id="UP000031672">
    <property type="component" value="Unassembled WGS sequence"/>
</dbReference>
<protein>
    <submittedName>
        <fullName evidence="9">Arylsulfatase</fullName>
    </submittedName>
</protein>
<dbReference type="EMBL" id="JTKH01000024">
    <property type="protein sequence ID" value="KII76146.1"/>
    <property type="molecule type" value="Genomic_DNA"/>
</dbReference>
<keyword evidence="3" id="KW-0479">Metal-binding</keyword>
<evidence type="ECO:0000256" key="5">
    <source>
        <dbReference type="ARBA" id="ARBA00022801"/>
    </source>
</evidence>
<dbReference type="Gene3D" id="3.30.1120.10">
    <property type="match status" value="1"/>
</dbReference>
<evidence type="ECO:0000256" key="4">
    <source>
        <dbReference type="ARBA" id="ARBA00022729"/>
    </source>
</evidence>
<evidence type="ECO:0000313" key="9">
    <source>
        <dbReference type="EMBL" id="KII76146.1"/>
    </source>
</evidence>
<comment type="similarity">
    <text evidence="2">Belongs to the sulfatase family.</text>
</comment>
<evidence type="ECO:0000256" key="2">
    <source>
        <dbReference type="ARBA" id="ARBA00008779"/>
    </source>
</evidence>
<dbReference type="PROSITE" id="PS00523">
    <property type="entry name" value="SULFATASE_1"/>
    <property type="match status" value="1"/>
</dbReference>
<dbReference type="STRING" id="1461322.OJ16_15125"/>
<dbReference type="Pfam" id="PF00884">
    <property type="entry name" value="Sulfatase"/>
    <property type="match status" value="1"/>
</dbReference>
<accession>A0A0C2N937</accession>
<feature type="signal peptide" evidence="7">
    <location>
        <begin position="1"/>
        <end position="21"/>
    </location>
</feature>
<name>A0A0C2N937_9VIBR</name>
<evidence type="ECO:0000256" key="1">
    <source>
        <dbReference type="ARBA" id="ARBA00001913"/>
    </source>
</evidence>
<dbReference type="RefSeq" id="WP_040992079.1">
    <property type="nucleotide sequence ID" value="NZ_JTKH01000024.1"/>
</dbReference>
<organism evidence="9 10">
    <name type="scientific">Vibrio renipiscarius</name>
    <dbReference type="NCBI Taxonomy" id="1461322"/>
    <lineage>
        <taxon>Bacteria</taxon>
        <taxon>Pseudomonadati</taxon>
        <taxon>Pseudomonadota</taxon>
        <taxon>Gammaproteobacteria</taxon>
        <taxon>Vibrionales</taxon>
        <taxon>Vibrionaceae</taxon>
        <taxon>Vibrio</taxon>
    </lineage>
</organism>
<dbReference type="OrthoDB" id="9803751at2"/>
<dbReference type="PANTHER" id="PTHR42693:SF42">
    <property type="entry name" value="ARYLSULFATASE G"/>
    <property type="match status" value="1"/>
</dbReference>
<dbReference type="GO" id="GO:0004065">
    <property type="term" value="F:arylsulfatase activity"/>
    <property type="evidence" value="ECO:0007669"/>
    <property type="project" value="TreeGrafter"/>
</dbReference>
<sequence length="499" mass="55965">MKKTVLASLIAMTAMSSNALAADTNTTNNAAKPNVVIFYVDDLGYGDLASYGHQIVKTPHIDKLAAEGVKFTQYYSPAPLCSPSRAGMLTGRTPYRTGIRSWIPDSQNVHIGWGERTLAHMLQDEGYNTALMGKVHLNGGSHMTEHPQAKDLGFDYSFAMYAGWQKNKKVETPNADGSLRHGKIYPDNFIRNGKAVGETNDYAGGIVADESIQWLDTLNKEDPFFLYVPFPEVHTPIASPQKYLDMYSDYITDFAKKNPDLYHWDWKGQPYRGQGEYYANISYMDEQVGRIVSKLKEIGEYDNTIIMFSSDNGPVTREARKTWELNMAGETGGLRGRKDNLFEGGIRVPLIMKGAGITANSQSHEPVYGLDIVPTLSEMVGFELPTDRVIDGVSFTSAFKEGGEVTRTKPMIWTIDMPYQDDPINEYAVRIDDYKLILDRDGNAKYLFNIELDPYEVENLVGKADFKAKVEELSSAYKAYRAEIEQDDILLHHYAKPKA</sequence>
<evidence type="ECO:0000256" key="3">
    <source>
        <dbReference type="ARBA" id="ARBA00022723"/>
    </source>
</evidence>
<proteinExistence type="inferred from homology"/>
<evidence type="ECO:0000259" key="8">
    <source>
        <dbReference type="Pfam" id="PF00884"/>
    </source>
</evidence>
<dbReference type="InterPro" id="IPR024607">
    <property type="entry name" value="Sulfatase_CS"/>
</dbReference>
<dbReference type="SUPFAM" id="SSF53649">
    <property type="entry name" value="Alkaline phosphatase-like"/>
    <property type="match status" value="1"/>
</dbReference>
<feature type="domain" description="Sulfatase N-terminal" evidence="8">
    <location>
        <begin position="33"/>
        <end position="381"/>
    </location>
</feature>
<accession>A0A0C2NG17</accession>
<gene>
    <name evidence="9" type="ORF">OJ16_15125</name>
</gene>
<keyword evidence="10" id="KW-1185">Reference proteome</keyword>
<evidence type="ECO:0000256" key="7">
    <source>
        <dbReference type="SAM" id="SignalP"/>
    </source>
</evidence>
<comment type="cofactor">
    <cofactor evidence="1">
        <name>Ca(2+)</name>
        <dbReference type="ChEBI" id="CHEBI:29108"/>
    </cofactor>
</comment>
<dbReference type="PANTHER" id="PTHR42693">
    <property type="entry name" value="ARYLSULFATASE FAMILY MEMBER"/>
    <property type="match status" value="1"/>
</dbReference>